<protein>
    <submittedName>
        <fullName evidence="11">D-xylose ABC transporter ATP-binding protein</fullName>
    </submittedName>
</protein>
<evidence type="ECO:0000256" key="4">
    <source>
        <dbReference type="ARBA" id="ARBA00022519"/>
    </source>
</evidence>
<dbReference type="GO" id="GO:0005524">
    <property type="term" value="F:ATP binding"/>
    <property type="evidence" value="ECO:0007669"/>
    <property type="project" value="UniProtKB-KW"/>
</dbReference>
<evidence type="ECO:0000256" key="6">
    <source>
        <dbReference type="ARBA" id="ARBA00022737"/>
    </source>
</evidence>
<comment type="subcellular location">
    <subcellularLocation>
        <location evidence="1">Cell membrane</location>
        <topology evidence="1">Peripheral membrane protein</topology>
    </subcellularLocation>
</comment>
<dbReference type="InterPro" id="IPR013455">
    <property type="entry name" value="ABC_transptr_XylG"/>
</dbReference>
<keyword evidence="9" id="KW-1278">Translocase</keyword>
<dbReference type="NCBIfam" id="NF010069">
    <property type="entry name" value="PRK13549.1"/>
    <property type="match status" value="1"/>
</dbReference>
<keyword evidence="8 11" id="KW-0067">ATP-binding</keyword>
<keyword evidence="3" id="KW-1003">Cell membrane</keyword>
<keyword evidence="2" id="KW-0813">Transport</keyword>
<evidence type="ECO:0000256" key="9">
    <source>
        <dbReference type="ARBA" id="ARBA00022967"/>
    </source>
</evidence>
<evidence type="ECO:0000256" key="5">
    <source>
        <dbReference type="ARBA" id="ARBA00022597"/>
    </source>
</evidence>
<dbReference type="InterPro" id="IPR027417">
    <property type="entry name" value="P-loop_NTPase"/>
</dbReference>
<dbReference type="SMART" id="SM00382">
    <property type="entry name" value="AAA"/>
    <property type="match status" value="2"/>
</dbReference>
<dbReference type="GO" id="GO:0005886">
    <property type="term" value="C:plasma membrane"/>
    <property type="evidence" value="ECO:0007669"/>
    <property type="project" value="UniProtKB-SubCell"/>
</dbReference>
<evidence type="ECO:0000313" key="11">
    <source>
        <dbReference type="EMBL" id="QPS42193.1"/>
    </source>
</evidence>
<keyword evidence="7" id="KW-0547">Nucleotide-binding</keyword>
<dbReference type="InterPro" id="IPR003439">
    <property type="entry name" value="ABC_transporter-like_ATP-bd"/>
</dbReference>
<dbReference type="AlphaFoldDB" id="A0A7U4P7D3"/>
<evidence type="ECO:0000256" key="7">
    <source>
        <dbReference type="ARBA" id="ARBA00022741"/>
    </source>
</evidence>
<evidence type="ECO:0000256" key="8">
    <source>
        <dbReference type="ARBA" id="ARBA00022840"/>
    </source>
</evidence>
<dbReference type="CDD" id="cd03216">
    <property type="entry name" value="ABC_Carb_Monos_I"/>
    <property type="match status" value="1"/>
</dbReference>
<keyword evidence="5" id="KW-0762">Sugar transport</keyword>
<evidence type="ECO:0000313" key="12">
    <source>
        <dbReference type="Proteomes" id="UP000594943"/>
    </source>
</evidence>
<dbReference type="PROSITE" id="PS50893">
    <property type="entry name" value="ABC_TRANSPORTER_2"/>
    <property type="match status" value="2"/>
</dbReference>
<keyword evidence="6" id="KW-0677">Repeat</keyword>
<accession>A0A7T2WX24</accession>
<dbReference type="InterPro" id="IPR003593">
    <property type="entry name" value="AAA+_ATPase"/>
</dbReference>
<dbReference type="PANTHER" id="PTHR43790:SF1">
    <property type="entry name" value="XYLOSE IMPORT ATP-BINDING PROTEIN XYLG"/>
    <property type="match status" value="1"/>
</dbReference>
<gene>
    <name evidence="11" type="primary">xylG</name>
    <name evidence="11" type="ORF">I6G56_11150</name>
</gene>
<dbReference type="FunFam" id="3.40.50.300:FF:000127">
    <property type="entry name" value="Ribose import ATP-binding protein RbsA"/>
    <property type="match status" value="1"/>
</dbReference>
<dbReference type="KEGG" id="bhg:I6G56_11150"/>
<evidence type="ECO:0000256" key="2">
    <source>
        <dbReference type="ARBA" id="ARBA00022448"/>
    </source>
</evidence>
<dbReference type="NCBIfam" id="TIGR02633">
    <property type="entry name" value="xylG"/>
    <property type="match status" value="1"/>
</dbReference>
<dbReference type="PANTHER" id="PTHR43790">
    <property type="entry name" value="CARBOHYDRATE TRANSPORT ATP-BINDING PROTEIN MG119-RELATED"/>
    <property type="match status" value="1"/>
</dbReference>
<sequence>MTGPLLTMRGIVKEFDGVKALDGIDLTVRRGECVGLCGENGAGKSTLMKVLSGVHPHGTWAGEIRWEGAPLAASGVRDTERAGIVIIHQELMLVPELSVAENIFLGNEITLPGGRMHYAAMVRRADELLRELRIDAINVAQPVMDYGGGHQQLIEIAKALNKRAKLLILDEPSSSLSAAETRVLLDIVRGLKRRGVACVYISHKLGEVEAVCDTVTVIRDGRHVATEPMRALSTDRIIAMMVGREIRNLYPREPHEIGDVVLEARNVTCHDVTNPRRKRVDDVSFSVRRGEILGVAGLVGAGRTELMQAIFGAYRGASTATVRMNGRPLAIRSPADAIRAGLAMVPEDRKRHGIVPQLGVGHNITLSVLRRFAKRGRIDAAAELDAIRTGMQRLSVRAAHPFQPIASLSGGNQQKAVLTKMLLTDPQVLILDEPTRGVDVGAKAEIYRLVFALAKRGVALVVVSSELPEVLGLADRVLVIGEGELRGDFVNDGLTQEQILGAALKSSRRADEPTAASAT</sequence>
<name>A0A7U4P7D3_9BURK</name>
<dbReference type="GO" id="GO:0015614">
    <property type="term" value="F:ABC-type D-xylose transporter activity"/>
    <property type="evidence" value="ECO:0007669"/>
    <property type="project" value="InterPro"/>
</dbReference>
<accession>A0A7U4P7D3</accession>
<dbReference type="Proteomes" id="UP000594943">
    <property type="component" value="Chromosome 1"/>
</dbReference>
<keyword evidence="4" id="KW-0997">Cell inner membrane</keyword>
<keyword evidence="10" id="KW-0472">Membrane</keyword>
<dbReference type="InterPro" id="IPR050107">
    <property type="entry name" value="ABC_carbohydrate_import_ATPase"/>
</dbReference>
<dbReference type="RefSeq" id="WP_009916589.1">
    <property type="nucleotide sequence ID" value="NZ_CP013380.1"/>
</dbReference>
<organism evidence="11 12">
    <name type="scientific">Burkholderia humptydooensis</name>
    <dbReference type="NCBI Taxonomy" id="430531"/>
    <lineage>
        <taxon>Bacteria</taxon>
        <taxon>Pseudomonadati</taxon>
        <taxon>Pseudomonadota</taxon>
        <taxon>Betaproteobacteria</taxon>
        <taxon>Burkholderiales</taxon>
        <taxon>Burkholderiaceae</taxon>
        <taxon>Burkholderia</taxon>
        <taxon>pseudomallei group</taxon>
    </lineage>
</organism>
<evidence type="ECO:0000256" key="3">
    <source>
        <dbReference type="ARBA" id="ARBA00022475"/>
    </source>
</evidence>
<evidence type="ECO:0000256" key="1">
    <source>
        <dbReference type="ARBA" id="ARBA00004202"/>
    </source>
</evidence>
<reference evidence="11 12" key="1">
    <citation type="submission" date="2020-12" db="EMBL/GenBank/DDBJ databases">
        <title>FDA dAtabase for Regulatory Grade micrObial Sequences (FDA-ARGOS): Supporting development and validation of Infectious Disease Dx tests.</title>
        <authorList>
            <person name="Nelson B."/>
            <person name="Plummer A."/>
            <person name="Tallon L."/>
            <person name="Sadzewicz L."/>
            <person name="Zhao X."/>
            <person name="Boylan J."/>
            <person name="Ott S."/>
            <person name="Bowen H."/>
            <person name="Vavikolanu K."/>
            <person name="Mehta A."/>
            <person name="Aluvathingal J."/>
            <person name="Nadendla S."/>
            <person name="Myers T."/>
            <person name="Yan Y."/>
            <person name="Sichtig H."/>
        </authorList>
    </citation>
    <scope>NUCLEOTIDE SEQUENCE [LARGE SCALE GENOMIC DNA]</scope>
    <source>
        <strain evidence="11 12">FDAARGOS_899</strain>
    </source>
</reference>
<dbReference type="EMBL" id="CP065686">
    <property type="protein sequence ID" value="QPS42193.1"/>
    <property type="molecule type" value="Genomic_DNA"/>
</dbReference>
<evidence type="ECO:0000256" key="10">
    <source>
        <dbReference type="ARBA" id="ARBA00023136"/>
    </source>
</evidence>
<dbReference type="Gene3D" id="3.40.50.300">
    <property type="entry name" value="P-loop containing nucleotide triphosphate hydrolases"/>
    <property type="match status" value="2"/>
</dbReference>
<dbReference type="CDD" id="cd03215">
    <property type="entry name" value="ABC_Carb_Monos_II"/>
    <property type="match status" value="1"/>
</dbReference>
<dbReference type="GO" id="GO:0016887">
    <property type="term" value="F:ATP hydrolysis activity"/>
    <property type="evidence" value="ECO:0007669"/>
    <property type="project" value="InterPro"/>
</dbReference>
<dbReference type="Pfam" id="PF00005">
    <property type="entry name" value="ABC_tran"/>
    <property type="match status" value="2"/>
</dbReference>
<dbReference type="SUPFAM" id="SSF52540">
    <property type="entry name" value="P-loop containing nucleoside triphosphate hydrolases"/>
    <property type="match status" value="2"/>
</dbReference>
<proteinExistence type="predicted"/>